<reference evidence="5 6" key="1">
    <citation type="journal article" date="2019" name="Int. J. Syst. Evol. Microbiol.">
        <title>The Global Catalogue of Microorganisms (GCM) 10K type strain sequencing project: providing services to taxonomists for standard genome sequencing and annotation.</title>
        <authorList>
            <consortium name="The Broad Institute Genomics Platform"/>
            <consortium name="The Broad Institute Genome Sequencing Center for Infectious Disease"/>
            <person name="Wu L."/>
            <person name="Ma J."/>
        </authorList>
    </citation>
    <scope>NUCLEOTIDE SEQUENCE [LARGE SCALE GENOMIC DNA]</scope>
    <source>
        <strain evidence="5 6">DT55</strain>
    </source>
</reference>
<evidence type="ECO:0000259" key="4">
    <source>
        <dbReference type="Pfam" id="PF24278"/>
    </source>
</evidence>
<dbReference type="InterPro" id="IPR007050">
    <property type="entry name" value="HTH_bacterioopsin"/>
</dbReference>
<organism evidence="5 6">
    <name type="scientific">Halobaculum marinum</name>
    <dbReference type="NCBI Taxonomy" id="3031996"/>
    <lineage>
        <taxon>Archaea</taxon>
        <taxon>Methanobacteriati</taxon>
        <taxon>Methanobacteriota</taxon>
        <taxon>Stenosarchaea group</taxon>
        <taxon>Halobacteria</taxon>
        <taxon>Halobacteriales</taxon>
        <taxon>Haloferacaceae</taxon>
        <taxon>Halobaculum</taxon>
    </lineage>
</organism>
<dbReference type="RefSeq" id="WP_276237833.1">
    <property type="nucleotide sequence ID" value="NZ_CP119989.1"/>
</dbReference>
<feature type="domain" description="HTH bat-type" evidence="3">
    <location>
        <begin position="157"/>
        <end position="208"/>
    </location>
</feature>
<dbReference type="PANTHER" id="PTHR34236:SF1">
    <property type="entry name" value="DIMETHYL SULFOXIDE REDUCTASE TRANSCRIPTIONAL ACTIVATOR"/>
    <property type="match status" value="1"/>
</dbReference>
<feature type="domain" description="HVO-0513-like N-terminal" evidence="4">
    <location>
        <begin position="43"/>
        <end position="147"/>
    </location>
</feature>
<gene>
    <name evidence="5" type="ORF">ACFQKD_10185</name>
</gene>
<evidence type="ECO:0000256" key="1">
    <source>
        <dbReference type="ARBA" id="ARBA00023015"/>
    </source>
</evidence>
<dbReference type="AlphaFoldDB" id="A0ABD5WZD8"/>
<evidence type="ECO:0000259" key="3">
    <source>
        <dbReference type="Pfam" id="PF04967"/>
    </source>
</evidence>
<keyword evidence="2" id="KW-0804">Transcription</keyword>
<name>A0ABD5WZD8_9EURY</name>
<dbReference type="EMBL" id="JBHTAG010000003">
    <property type="protein sequence ID" value="MFC7097673.1"/>
    <property type="molecule type" value="Genomic_DNA"/>
</dbReference>
<dbReference type="GeneID" id="79271418"/>
<dbReference type="InterPro" id="IPR056493">
    <property type="entry name" value="HVO_0513_N"/>
</dbReference>
<dbReference type="Pfam" id="PF04967">
    <property type="entry name" value="HTH_10"/>
    <property type="match status" value="1"/>
</dbReference>
<protein>
    <submittedName>
        <fullName evidence="5">Helix-turn-helix domain-containing protein</fullName>
    </submittedName>
</protein>
<dbReference type="Pfam" id="PF24278">
    <property type="entry name" value="HVO_0513_N"/>
    <property type="match status" value="1"/>
</dbReference>
<proteinExistence type="predicted"/>
<comment type="caution">
    <text evidence="5">The sequence shown here is derived from an EMBL/GenBank/DDBJ whole genome shotgun (WGS) entry which is preliminary data.</text>
</comment>
<keyword evidence="6" id="KW-1185">Reference proteome</keyword>
<evidence type="ECO:0000313" key="5">
    <source>
        <dbReference type="EMBL" id="MFC7097673.1"/>
    </source>
</evidence>
<dbReference type="Proteomes" id="UP001596388">
    <property type="component" value="Unassembled WGS sequence"/>
</dbReference>
<evidence type="ECO:0000256" key="2">
    <source>
        <dbReference type="ARBA" id="ARBA00023163"/>
    </source>
</evidence>
<keyword evidence="1" id="KW-0805">Transcription regulation</keyword>
<sequence>MKRIEFVATYPPELRHPLHRGIVNEATVATRAELVTWGPTAAVTALLWVDADASTTDDLLASIPSVSAHSIVSSDAGTYAFVRQTEYEFPDPVLSLVDDATAAFLPPVTFHDDGTLRVEAVGEAADLHDLYAAVSALADARIERVHEFERRRSPAALTTRQRDALEVAAAVGYYEVPRTGSIDDVAAELDCAPSTAGELLRKAEATVVDDYTRS</sequence>
<accession>A0ABD5WZD8</accession>
<dbReference type="PANTHER" id="PTHR34236">
    <property type="entry name" value="DIMETHYL SULFOXIDE REDUCTASE TRANSCRIPTIONAL ACTIVATOR"/>
    <property type="match status" value="1"/>
</dbReference>
<evidence type="ECO:0000313" key="6">
    <source>
        <dbReference type="Proteomes" id="UP001596388"/>
    </source>
</evidence>